<comment type="caution">
    <text evidence="2">The sequence shown here is derived from an EMBL/GenBank/DDBJ whole genome shotgun (WGS) entry which is preliminary data.</text>
</comment>
<dbReference type="InterPro" id="IPR012347">
    <property type="entry name" value="Ferritin-like"/>
</dbReference>
<dbReference type="PANTHER" id="PTHR33531">
    <property type="entry name" value="RUBRERYTHRIN SUBFAMILY"/>
    <property type="match status" value="1"/>
</dbReference>
<dbReference type="InterPro" id="IPR003251">
    <property type="entry name" value="Rr_diiron-bd_dom"/>
</dbReference>
<reference evidence="2" key="1">
    <citation type="journal article" date="2020" name="mSystems">
        <title>Genome- and Community-Level Interaction Insights into Carbon Utilization and Element Cycling Functions of Hydrothermarchaeota in Hydrothermal Sediment.</title>
        <authorList>
            <person name="Zhou Z."/>
            <person name="Liu Y."/>
            <person name="Xu W."/>
            <person name="Pan J."/>
            <person name="Luo Z.H."/>
            <person name="Li M."/>
        </authorList>
    </citation>
    <scope>NUCLEOTIDE SEQUENCE [LARGE SCALE GENOMIC DNA]</scope>
    <source>
        <strain evidence="2">SpSt-776</strain>
    </source>
</reference>
<dbReference type="SUPFAM" id="SSF47240">
    <property type="entry name" value="Ferritin-like"/>
    <property type="match status" value="1"/>
</dbReference>
<dbReference type="EMBL" id="DTHB01000049">
    <property type="protein sequence ID" value="HGB15132.1"/>
    <property type="molecule type" value="Genomic_DNA"/>
</dbReference>
<dbReference type="GO" id="GO:0016491">
    <property type="term" value="F:oxidoreductase activity"/>
    <property type="evidence" value="ECO:0007669"/>
    <property type="project" value="InterPro"/>
</dbReference>
<dbReference type="InterPro" id="IPR009078">
    <property type="entry name" value="Ferritin-like_SF"/>
</dbReference>
<dbReference type="Pfam" id="PF02915">
    <property type="entry name" value="Rubrerythrin"/>
    <property type="match status" value="1"/>
</dbReference>
<dbReference type="PANTHER" id="PTHR33531:SF7">
    <property type="entry name" value="HYPOTHETICAL MEMBRANE PROTEIN, CONSERVED"/>
    <property type="match status" value="1"/>
</dbReference>
<gene>
    <name evidence="2" type="ORF">ENV62_07855</name>
</gene>
<dbReference type="CDD" id="cd01045">
    <property type="entry name" value="Ferritin_like_AB"/>
    <property type="match status" value="1"/>
</dbReference>
<sequence length="149" mass="17131">MNPELEVLIKQAIAQEEWSRAFYQRMADLVSHPEARETFEYLAQEELEHRDFLKQCLTPAGCVLAGQATDTRLAEIMQTPPISEELSPKDALVVAMKREEASYNFYKHLASLQPPGEIKDFLDKMAAVELSHKEKVEYLYNNAAFPEIW</sequence>
<dbReference type="GO" id="GO:0046872">
    <property type="term" value="F:metal ion binding"/>
    <property type="evidence" value="ECO:0007669"/>
    <property type="project" value="InterPro"/>
</dbReference>
<proteinExistence type="predicted"/>
<dbReference type="AlphaFoldDB" id="A0A7C3WN72"/>
<evidence type="ECO:0000313" key="2">
    <source>
        <dbReference type="EMBL" id="HGB15132.1"/>
    </source>
</evidence>
<evidence type="ECO:0000259" key="1">
    <source>
        <dbReference type="Pfam" id="PF02915"/>
    </source>
</evidence>
<accession>A0A7C3WN72</accession>
<dbReference type="Gene3D" id="1.20.1260.10">
    <property type="match status" value="1"/>
</dbReference>
<protein>
    <recommendedName>
        <fullName evidence="1">Rubrerythrin diiron-binding domain-containing protein</fullName>
    </recommendedName>
</protein>
<feature type="domain" description="Rubrerythrin diiron-binding" evidence="1">
    <location>
        <begin position="9"/>
        <end position="139"/>
    </location>
</feature>
<name>A0A7C3WN72_9BACT</name>
<organism evidence="2">
    <name type="scientific">Desulfobacca acetoxidans</name>
    <dbReference type="NCBI Taxonomy" id="60893"/>
    <lineage>
        <taxon>Bacteria</taxon>
        <taxon>Pseudomonadati</taxon>
        <taxon>Thermodesulfobacteriota</taxon>
        <taxon>Desulfobaccia</taxon>
        <taxon>Desulfobaccales</taxon>
        <taxon>Desulfobaccaceae</taxon>
        <taxon>Desulfobacca</taxon>
    </lineage>
</organism>